<reference evidence="1" key="1">
    <citation type="submission" date="2023-10" db="EMBL/GenBank/DDBJ databases">
        <authorList>
            <person name="Chen Y."/>
            <person name="Shah S."/>
            <person name="Dougan E. K."/>
            <person name="Thang M."/>
            <person name="Chan C."/>
        </authorList>
    </citation>
    <scope>NUCLEOTIDE SEQUENCE [LARGE SCALE GENOMIC DNA]</scope>
</reference>
<evidence type="ECO:0000313" key="1">
    <source>
        <dbReference type="EMBL" id="CAK0833297.1"/>
    </source>
</evidence>
<sequence length="246" mass="27371">MVSKFKAFVDTTLPNDIQYQPAMKELADLVYNDIDQLPNTGKCSTNLLKAIQVSLFSILKLGWWSAMSTLVDCVRLGFETPSESKNVFRDRTMLEQCLSLRPKYVVRLLERANTLLGLSTVKCTGWPDVFLTLWKSASADVVAGICACYCHCHGDTQRFEFWIILSRRRHADANDATNNWSGGHFLCSLASAEGFDLDKAMVKEELALVEQQDLAVDTTTGPKDDAPLSELYALRDPAAFFSQGGV</sequence>
<gene>
    <name evidence="1" type="ORF">PCOR1329_LOCUS31034</name>
</gene>
<protein>
    <recommendedName>
        <fullName evidence="3">Nuclear pore complex protein Nup85</fullName>
    </recommendedName>
</protein>
<keyword evidence="2" id="KW-1185">Reference proteome</keyword>
<comment type="caution">
    <text evidence="1">The sequence shown here is derived from an EMBL/GenBank/DDBJ whole genome shotgun (WGS) entry which is preliminary data.</text>
</comment>
<evidence type="ECO:0000313" key="2">
    <source>
        <dbReference type="Proteomes" id="UP001189429"/>
    </source>
</evidence>
<proteinExistence type="predicted"/>
<dbReference type="Proteomes" id="UP001189429">
    <property type="component" value="Unassembled WGS sequence"/>
</dbReference>
<dbReference type="EMBL" id="CAUYUJ010012113">
    <property type="protein sequence ID" value="CAK0833297.1"/>
    <property type="molecule type" value="Genomic_DNA"/>
</dbReference>
<organism evidence="1 2">
    <name type="scientific">Prorocentrum cordatum</name>
    <dbReference type="NCBI Taxonomy" id="2364126"/>
    <lineage>
        <taxon>Eukaryota</taxon>
        <taxon>Sar</taxon>
        <taxon>Alveolata</taxon>
        <taxon>Dinophyceae</taxon>
        <taxon>Prorocentrales</taxon>
        <taxon>Prorocentraceae</taxon>
        <taxon>Prorocentrum</taxon>
    </lineage>
</organism>
<accession>A0ABN9SNA2</accession>
<evidence type="ECO:0008006" key="3">
    <source>
        <dbReference type="Google" id="ProtNLM"/>
    </source>
</evidence>
<name>A0ABN9SNA2_9DINO</name>